<dbReference type="PANTHER" id="PTHR37293:SF5">
    <property type="entry name" value="DNA REPLICATION PROTEIN"/>
    <property type="match status" value="1"/>
</dbReference>
<dbReference type="AlphaFoldDB" id="A0A1H2QZE6"/>
<feature type="region of interest" description="Disordered" evidence="2">
    <location>
        <begin position="232"/>
        <end position="281"/>
    </location>
</feature>
<dbReference type="EMBL" id="FNNC01000001">
    <property type="protein sequence ID" value="SDW12298.1"/>
    <property type="molecule type" value="Genomic_DNA"/>
</dbReference>
<organism evidence="4 5">
    <name type="scientific">Marinococcus luteus</name>
    <dbReference type="NCBI Taxonomy" id="1122204"/>
    <lineage>
        <taxon>Bacteria</taxon>
        <taxon>Bacillati</taxon>
        <taxon>Bacillota</taxon>
        <taxon>Bacilli</taxon>
        <taxon>Bacillales</taxon>
        <taxon>Bacillaceae</taxon>
        <taxon>Marinococcus</taxon>
    </lineage>
</organism>
<dbReference type="NCBIfam" id="TIGR01446">
    <property type="entry name" value="DnaD_dom"/>
    <property type="match status" value="1"/>
</dbReference>
<feature type="compositionally biased region" description="Basic and acidic residues" evidence="2">
    <location>
        <begin position="259"/>
        <end position="270"/>
    </location>
</feature>
<dbReference type="InterPro" id="IPR053162">
    <property type="entry name" value="DnaD"/>
</dbReference>
<name>A0A1H2QZE6_9BACI</name>
<dbReference type="STRING" id="1122204.SAMN05421781_0522"/>
<dbReference type="RefSeq" id="WP_091610756.1">
    <property type="nucleotide sequence ID" value="NZ_FNNC01000001.1"/>
</dbReference>
<proteinExistence type="inferred from homology"/>
<keyword evidence="5" id="KW-1185">Reference proteome</keyword>
<comment type="similarity">
    <text evidence="1">Belongs to the DnaB/DnaD family.</text>
</comment>
<gene>
    <name evidence="4" type="ORF">SAMN05421781_0522</name>
</gene>
<sequence length="281" mass="32286">MSKYQELRDIIKKMSGQDHIITVPRIFIEFLDGDLNTALVLNQLVFYADKTKRTDGFFYKSYGEWEAETGLTRRKIKGSIDKLINKELVATKLKKANGAPTLHYALDYDKMLASIMTKCANPSEQPVTNPDSDNVSDSITDDLQLNSTDELNSSPRAIGSVVQFYDENFDGTMTAYHRERLENWCEALSPEIVLRALEITILQDGRSLKYAERILNDWHRFSCRTLADVEKYEETKKQQKEARRYGRNSQRHSGSTRQSRKEISGNEKHSTLGRGWFRAGN</sequence>
<evidence type="ECO:0000256" key="2">
    <source>
        <dbReference type="SAM" id="MobiDB-lite"/>
    </source>
</evidence>
<dbReference type="OrthoDB" id="3199595at2"/>
<evidence type="ECO:0000313" key="4">
    <source>
        <dbReference type="EMBL" id="SDW12298.1"/>
    </source>
</evidence>
<feature type="domain" description="DnaB/C C-terminal" evidence="3">
    <location>
        <begin position="162"/>
        <end position="233"/>
    </location>
</feature>
<accession>A0A1H2QZE6</accession>
<dbReference type="InterPro" id="IPR034829">
    <property type="entry name" value="DnaD-like_sf"/>
</dbReference>
<reference evidence="4 5" key="1">
    <citation type="submission" date="2016-10" db="EMBL/GenBank/DDBJ databases">
        <authorList>
            <person name="de Groot N.N."/>
        </authorList>
    </citation>
    <scope>NUCLEOTIDE SEQUENCE [LARGE SCALE GENOMIC DNA]</scope>
    <source>
        <strain evidence="4 5">DSM 23126</strain>
    </source>
</reference>
<dbReference type="InterPro" id="IPR006343">
    <property type="entry name" value="DnaB/C_C"/>
</dbReference>
<evidence type="ECO:0000256" key="1">
    <source>
        <dbReference type="ARBA" id="ARBA00093462"/>
    </source>
</evidence>
<dbReference type="Pfam" id="PF07261">
    <property type="entry name" value="DnaB_2"/>
    <property type="match status" value="1"/>
</dbReference>
<dbReference type="SUPFAM" id="SSF158499">
    <property type="entry name" value="DnaD domain-like"/>
    <property type="match status" value="1"/>
</dbReference>
<evidence type="ECO:0000259" key="3">
    <source>
        <dbReference type="Pfam" id="PF07261"/>
    </source>
</evidence>
<feature type="compositionally biased region" description="Basic and acidic residues" evidence="2">
    <location>
        <begin position="232"/>
        <end position="244"/>
    </location>
</feature>
<dbReference type="PANTHER" id="PTHR37293">
    <property type="entry name" value="PHAGE REPLICATION PROTEIN-RELATED"/>
    <property type="match status" value="1"/>
</dbReference>
<dbReference type="Proteomes" id="UP000199488">
    <property type="component" value="Unassembled WGS sequence"/>
</dbReference>
<protein>
    <submittedName>
        <fullName evidence="4">DnaD and phage-associated domain-containing protein</fullName>
    </submittedName>
</protein>
<evidence type="ECO:0000313" key="5">
    <source>
        <dbReference type="Proteomes" id="UP000199488"/>
    </source>
</evidence>
<dbReference type="Gene3D" id="1.10.10.630">
    <property type="entry name" value="DnaD domain-like"/>
    <property type="match status" value="1"/>
</dbReference>